<dbReference type="SMART" id="SM00054">
    <property type="entry name" value="EFh"/>
    <property type="match status" value="4"/>
</dbReference>
<dbReference type="Gene3D" id="1.10.238.10">
    <property type="entry name" value="EF-hand"/>
    <property type="match status" value="1"/>
</dbReference>
<organism evidence="2 3">
    <name type="scientific">Streptomyces hundungensis</name>
    <dbReference type="NCBI Taxonomy" id="1077946"/>
    <lineage>
        <taxon>Bacteria</taxon>
        <taxon>Bacillati</taxon>
        <taxon>Actinomycetota</taxon>
        <taxon>Actinomycetes</taxon>
        <taxon>Kitasatosporales</taxon>
        <taxon>Streptomycetaceae</taxon>
        <taxon>Streptomyces</taxon>
    </lineage>
</organism>
<dbReference type="SUPFAM" id="SSF47473">
    <property type="entry name" value="EF-hand"/>
    <property type="match status" value="1"/>
</dbReference>
<dbReference type="GO" id="GO:0005509">
    <property type="term" value="F:calcium ion binding"/>
    <property type="evidence" value="ECO:0007669"/>
    <property type="project" value="InterPro"/>
</dbReference>
<dbReference type="PROSITE" id="PS50222">
    <property type="entry name" value="EF_HAND_2"/>
    <property type="match status" value="4"/>
</dbReference>
<feature type="domain" description="EF-hand" evidence="1">
    <location>
        <begin position="98"/>
        <end position="133"/>
    </location>
</feature>
<evidence type="ECO:0000259" key="1">
    <source>
        <dbReference type="PROSITE" id="PS50222"/>
    </source>
</evidence>
<dbReference type="CDD" id="cd00051">
    <property type="entry name" value="EFh"/>
    <property type="match status" value="1"/>
</dbReference>
<evidence type="ECO:0000313" key="2">
    <source>
        <dbReference type="EMBL" id="AYG78390.1"/>
    </source>
</evidence>
<dbReference type="PANTHER" id="PTHR10827:SF52">
    <property type="entry name" value="IP16409P"/>
    <property type="match status" value="1"/>
</dbReference>
<feature type="domain" description="EF-hand" evidence="1">
    <location>
        <begin position="138"/>
        <end position="167"/>
    </location>
</feature>
<reference evidence="2 3" key="1">
    <citation type="submission" date="2018-10" db="EMBL/GenBank/DDBJ databases">
        <title>Relationship between Morphology and Antimicrobial Activity in Streptomyces.</title>
        <authorList>
            <person name="Kang H.J."/>
            <person name="Kim S.B."/>
        </authorList>
    </citation>
    <scope>NUCLEOTIDE SEQUENCE [LARGE SCALE GENOMIC DNA]</scope>
    <source>
        <strain evidence="2 3">BH38</strain>
    </source>
</reference>
<dbReference type="InterPro" id="IPR002048">
    <property type="entry name" value="EF_hand_dom"/>
</dbReference>
<dbReference type="Proteomes" id="UP000271554">
    <property type="component" value="Chromosome"/>
</dbReference>
<evidence type="ECO:0000313" key="3">
    <source>
        <dbReference type="Proteomes" id="UP000271554"/>
    </source>
</evidence>
<sequence>MAADLLTRKITRHFDLIDTNGDGRISQEDFDLIVARMGQEFAQAPESPKYRALSDAYQALWEGMRQALDTDGDGSVSREEYVAGLRSDAATGEGYRQHIQPVAKAIIDLCDTNGDGKLDGAELAKAHTGLGMGDADHEAAMARIDLDGDGYVTEAELAKAIEEFFLSEDANAGGNHLFGKF</sequence>
<dbReference type="AlphaFoldDB" id="A0A387HBQ0"/>
<feature type="domain" description="EF-hand" evidence="1">
    <location>
        <begin position="66"/>
        <end position="91"/>
    </location>
</feature>
<protein>
    <submittedName>
        <fullName evidence="2">Calerythrin</fullName>
    </submittedName>
</protein>
<dbReference type="EMBL" id="CP032698">
    <property type="protein sequence ID" value="AYG78390.1"/>
    <property type="molecule type" value="Genomic_DNA"/>
</dbReference>
<name>A0A387HBQ0_9ACTN</name>
<dbReference type="KEGG" id="shun:DWB77_00497"/>
<proteinExistence type="predicted"/>
<dbReference type="RefSeq" id="WP_162952367.1">
    <property type="nucleotide sequence ID" value="NZ_CP032698.1"/>
</dbReference>
<gene>
    <name evidence="2" type="ORF">DWB77_00497</name>
</gene>
<dbReference type="PANTHER" id="PTHR10827">
    <property type="entry name" value="RETICULOCALBIN"/>
    <property type="match status" value="1"/>
</dbReference>
<dbReference type="InterPro" id="IPR011992">
    <property type="entry name" value="EF-hand-dom_pair"/>
</dbReference>
<keyword evidence="3" id="KW-1185">Reference proteome</keyword>
<dbReference type="PROSITE" id="PS00018">
    <property type="entry name" value="EF_HAND_1"/>
    <property type="match status" value="4"/>
</dbReference>
<accession>A0A387HBQ0</accession>
<feature type="domain" description="EF-hand" evidence="1">
    <location>
        <begin position="5"/>
        <end position="40"/>
    </location>
</feature>
<dbReference type="Pfam" id="PF13499">
    <property type="entry name" value="EF-hand_7"/>
    <property type="match status" value="2"/>
</dbReference>
<dbReference type="InterPro" id="IPR018247">
    <property type="entry name" value="EF_Hand_1_Ca_BS"/>
</dbReference>